<protein>
    <recommendedName>
        <fullName evidence="3">Transmembrane protein 186</fullName>
    </recommendedName>
</protein>
<dbReference type="PANTHER" id="PTHR13603:SF1">
    <property type="entry name" value="TRANSMEMBRANE PROTEIN 186"/>
    <property type="match status" value="1"/>
</dbReference>
<keyword evidence="7" id="KW-0496">Mitochondrion</keyword>
<dbReference type="InterPro" id="IPR026571">
    <property type="entry name" value="Tmem186"/>
</dbReference>
<evidence type="ECO:0000256" key="8">
    <source>
        <dbReference type="ARBA" id="ARBA00023136"/>
    </source>
</evidence>
<sequence length="220" mass="25290">MFNYLTCPIQTTLCKGTFIRLIQPVGSHIIKHKHLFGKVLSVKLSHTDRQFAKEAVVESDAYREIYRFPAIRIGYTMQKLKWYQTLLTGASIPTSSLLYFGGLIDSSWVFTVIFSGLLVTLNIYGCAQLFNQSIGFMYLSKDETNVKISYLDYWGKRVDMEVPLDDVVPLSEVPRPLTDRFFKQIVFYSTDQLKLKLYLHHGKVTDRDGFVKTFGSSEID</sequence>
<gene>
    <name evidence="10" type="ORF">g.3111</name>
</gene>
<comment type="subcellular location">
    <subcellularLocation>
        <location evidence="1">Mitochondrion inner membrane</location>
        <topology evidence="1">Multi-pass membrane protein</topology>
    </subcellularLocation>
</comment>
<evidence type="ECO:0000256" key="2">
    <source>
        <dbReference type="ARBA" id="ARBA00007020"/>
    </source>
</evidence>
<dbReference type="GO" id="GO:0005743">
    <property type="term" value="C:mitochondrial inner membrane"/>
    <property type="evidence" value="ECO:0007669"/>
    <property type="project" value="UniProtKB-SubCell"/>
</dbReference>
<comment type="similarity">
    <text evidence="2">Belongs to the TMEM186 family.</text>
</comment>
<evidence type="ECO:0000256" key="6">
    <source>
        <dbReference type="ARBA" id="ARBA00022989"/>
    </source>
</evidence>
<keyword evidence="8 9" id="KW-0472">Membrane</keyword>
<name>A0A1B6MF37_9HEMI</name>
<keyword evidence="4 9" id="KW-0812">Transmembrane</keyword>
<dbReference type="PANTHER" id="PTHR13603">
    <property type="entry name" value="TRANSMEMBRANE PROTEIN 186"/>
    <property type="match status" value="1"/>
</dbReference>
<evidence type="ECO:0000256" key="4">
    <source>
        <dbReference type="ARBA" id="ARBA00022692"/>
    </source>
</evidence>
<evidence type="ECO:0000256" key="3">
    <source>
        <dbReference type="ARBA" id="ARBA00014604"/>
    </source>
</evidence>
<feature type="transmembrane region" description="Helical" evidence="9">
    <location>
        <begin position="108"/>
        <end position="130"/>
    </location>
</feature>
<reference evidence="10" key="1">
    <citation type="submission" date="2015-11" db="EMBL/GenBank/DDBJ databases">
        <title>De novo transcriptome assembly of four potential Pierce s Disease insect vectors from Arizona vineyards.</title>
        <authorList>
            <person name="Tassone E.E."/>
        </authorList>
    </citation>
    <scope>NUCLEOTIDE SEQUENCE</scope>
</reference>
<organism evidence="10">
    <name type="scientific">Graphocephala atropunctata</name>
    <dbReference type="NCBI Taxonomy" id="36148"/>
    <lineage>
        <taxon>Eukaryota</taxon>
        <taxon>Metazoa</taxon>
        <taxon>Ecdysozoa</taxon>
        <taxon>Arthropoda</taxon>
        <taxon>Hexapoda</taxon>
        <taxon>Insecta</taxon>
        <taxon>Pterygota</taxon>
        <taxon>Neoptera</taxon>
        <taxon>Paraneoptera</taxon>
        <taxon>Hemiptera</taxon>
        <taxon>Auchenorrhyncha</taxon>
        <taxon>Membracoidea</taxon>
        <taxon>Cicadellidae</taxon>
        <taxon>Cicadellinae</taxon>
        <taxon>Cicadellini</taxon>
        <taxon>Graphocephala</taxon>
    </lineage>
</organism>
<accession>A0A1B6MF37</accession>
<evidence type="ECO:0000313" key="10">
    <source>
        <dbReference type="EMBL" id="JAT34577.1"/>
    </source>
</evidence>
<evidence type="ECO:0000256" key="9">
    <source>
        <dbReference type="SAM" id="Phobius"/>
    </source>
</evidence>
<keyword evidence="5" id="KW-0999">Mitochondrion inner membrane</keyword>
<evidence type="ECO:0000256" key="5">
    <source>
        <dbReference type="ARBA" id="ARBA00022792"/>
    </source>
</evidence>
<feature type="transmembrane region" description="Helical" evidence="9">
    <location>
        <begin position="82"/>
        <end position="102"/>
    </location>
</feature>
<proteinExistence type="inferred from homology"/>
<evidence type="ECO:0000256" key="7">
    <source>
        <dbReference type="ARBA" id="ARBA00023128"/>
    </source>
</evidence>
<dbReference type="AlphaFoldDB" id="A0A1B6MF37"/>
<keyword evidence="6 9" id="KW-1133">Transmembrane helix</keyword>
<evidence type="ECO:0000256" key="1">
    <source>
        <dbReference type="ARBA" id="ARBA00004448"/>
    </source>
</evidence>
<dbReference type="EMBL" id="GEBQ01005400">
    <property type="protein sequence ID" value="JAT34577.1"/>
    <property type="molecule type" value="Transcribed_RNA"/>
</dbReference>